<evidence type="ECO:0000313" key="1">
    <source>
        <dbReference type="EMBL" id="MCP9763335.1"/>
    </source>
</evidence>
<sequence length="128" mass="15338">MYTQKSIGIWMDDGSAHLIEFRKLRVETVIIRSRIKEREKFLQPRDECSGDNHQHENFLKKISEQLRDYDEILIFGPDNAKFTFEQYLNENPLFANKKIILQCVVKMTDNHKHAWVNKYFIAATYQKQ</sequence>
<dbReference type="Gene3D" id="3.30.420.60">
    <property type="entry name" value="eRF1 domain 2"/>
    <property type="match status" value="1"/>
</dbReference>
<evidence type="ECO:0000313" key="2">
    <source>
        <dbReference type="Proteomes" id="UP001204144"/>
    </source>
</evidence>
<dbReference type="InterPro" id="IPR042226">
    <property type="entry name" value="eFR1_2_sf"/>
</dbReference>
<comment type="caution">
    <text evidence="1">The sequence shown here is derived from an EMBL/GenBank/DDBJ whole genome shotgun (WGS) entry which is preliminary data.</text>
</comment>
<dbReference type="RefSeq" id="WP_255037118.1">
    <property type="nucleotide sequence ID" value="NZ_RJUF01000025.1"/>
</dbReference>
<accession>A0AAE3H5D0</accession>
<dbReference type="Proteomes" id="UP001204144">
    <property type="component" value="Unassembled WGS sequence"/>
</dbReference>
<keyword evidence="2" id="KW-1185">Reference proteome</keyword>
<proteinExistence type="predicted"/>
<dbReference type="EMBL" id="RJUF01000025">
    <property type="protein sequence ID" value="MCP9763335.1"/>
    <property type="molecule type" value="Genomic_DNA"/>
</dbReference>
<dbReference type="AlphaFoldDB" id="A0AAE3H5D0"/>
<name>A0AAE3H5D0_9BACT</name>
<organism evidence="1 2">
    <name type="scientific">Lacihabitans soyangensis</name>
    <dbReference type="NCBI Taxonomy" id="869394"/>
    <lineage>
        <taxon>Bacteria</taxon>
        <taxon>Pseudomonadati</taxon>
        <taxon>Bacteroidota</taxon>
        <taxon>Cytophagia</taxon>
        <taxon>Cytophagales</taxon>
        <taxon>Leadbetterellaceae</taxon>
        <taxon>Lacihabitans</taxon>
    </lineage>
</organism>
<protein>
    <submittedName>
        <fullName evidence="1">Uncharacterized protein</fullName>
    </submittedName>
</protein>
<reference evidence="1 2" key="1">
    <citation type="submission" date="2018-11" db="EMBL/GenBank/DDBJ databases">
        <title>Novel bacteria species description.</title>
        <authorList>
            <person name="Han J.-H."/>
        </authorList>
    </citation>
    <scope>NUCLEOTIDE SEQUENCE [LARGE SCALE GENOMIC DNA]</scope>
    <source>
        <strain evidence="1 2">KCTC23259</strain>
    </source>
</reference>
<gene>
    <name evidence="1" type="ORF">EGI31_10225</name>
</gene>
<dbReference type="SUPFAM" id="SSF53137">
    <property type="entry name" value="Translational machinery components"/>
    <property type="match status" value="1"/>
</dbReference>